<dbReference type="FunFam" id="3.40.50.300:FF:000133">
    <property type="entry name" value="Spermidine/putrescine import ATP-binding protein PotA"/>
    <property type="match status" value="1"/>
</dbReference>
<feature type="domain" description="ABC transporter" evidence="9">
    <location>
        <begin position="19"/>
        <end position="249"/>
    </location>
</feature>
<evidence type="ECO:0000256" key="2">
    <source>
        <dbReference type="ARBA" id="ARBA00022475"/>
    </source>
</evidence>
<dbReference type="GO" id="GO:0015847">
    <property type="term" value="P:putrescine transport"/>
    <property type="evidence" value="ECO:0007669"/>
    <property type="project" value="UniProtKB-ARBA"/>
</dbReference>
<comment type="caution">
    <text evidence="10">The sequence shown here is derived from an EMBL/GenBank/DDBJ whole genome shotgun (WGS) entry which is preliminary data.</text>
</comment>
<dbReference type="Pfam" id="PF00005">
    <property type="entry name" value="ABC_tran"/>
    <property type="match status" value="1"/>
</dbReference>
<dbReference type="SUPFAM" id="SSF52540">
    <property type="entry name" value="P-loop containing nucleoside triphosphate hydrolases"/>
    <property type="match status" value="1"/>
</dbReference>
<keyword evidence="7 8" id="KW-0472">Membrane</keyword>
<dbReference type="InterPro" id="IPR027417">
    <property type="entry name" value="P-loop_NTPase"/>
</dbReference>
<dbReference type="InterPro" id="IPR005893">
    <property type="entry name" value="PotA-like"/>
</dbReference>
<protein>
    <recommendedName>
        <fullName evidence="8">Spermidine/putrescine import ATP-binding protein PotA</fullName>
        <ecNumber evidence="8">7.6.2.11</ecNumber>
    </recommendedName>
</protein>
<dbReference type="PROSITE" id="PS50893">
    <property type="entry name" value="ABC_TRANSPORTER_2"/>
    <property type="match status" value="1"/>
</dbReference>
<dbReference type="GO" id="GO:0015417">
    <property type="term" value="F:ABC-type polyamine transporter activity"/>
    <property type="evidence" value="ECO:0007669"/>
    <property type="project" value="UniProtKB-EC"/>
</dbReference>
<reference evidence="10 11" key="1">
    <citation type="submission" date="2019-11" db="EMBL/GenBank/DDBJ databases">
        <title>Whole-genome sequence of a Rhodoblastus acidophilus DSM 142.</title>
        <authorList>
            <person name="Kyndt J.A."/>
            <person name="Meyer T.E."/>
        </authorList>
    </citation>
    <scope>NUCLEOTIDE SEQUENCE [LARGE SCALE GENOMIC DNA]</scope>
    <source>
        <strain evidence="10 11">DSM 142</strain>
    </source>
</reference>
<dbReference type="AlphaFoldDB" id="A0A6N8DNH6"/>
<dbReference type="OrthoDB" id="9802264at2"/>
<comment type="subunit">
    <text evidence="8">The complex is composed of two ATP-binding proteins (PotA), two transmembrane proteins (PotB and PotC) and a solute-binding protein (PotD).</text>
</comment>
<dbReference type="NCBIfam" id="TIGR01187">
    <property type="entry name" value="potA"/>
    <property type="match status" value="1"/>
</dbReference>
<evidence type="ECO:0000313" key="10">
    <source>
        <dbReference type="EMBL" id="MTV32152.1"/>
    </source>
</evidence>
<dbReference type="PANTHER" id="PTHR42781">
    <property type="entry name" value="SPERMIDINE/PUTRESCINE IMPORT ATP-BINDING PROTEIN POTA"/>
    <property type="match status" value="1"/>
</dbReference>
<dbReference type="InterPro" id="IPR017871">
    <property type="entry name" value="ABC_transporter-like_CS"/>
</dbReference>
<dbReference type="SMART" id="SM00382">
    <property type="entry name" value="AAA"/>
    <property type="match status" value="1"/>
</dbReference>
<evidence type="ECO:0000256" key="6">
    <source>
        <dbReference type="ARBA" id="ARBA00022967"/>
    </source>
</evidence>
<dbReference type="PROSITE" id="PS00211">
    <property type="entry name" value="ABC_TRANSPORTER_1"/>
    <property type="match status" value="1"/>
</dbReference>
<keyword evidence="2 8" id="KW-1003">Cell membrane</keyword>
<dbReference type="Proteomes" id="UP000439113">
    <property type="component" value="Unassembled WGS sequence"/>
</dbReference>
<keyword evidence="4 8" id="KW-0547">Nucleotide-binding</keyword>
<dbReference type="SUPFAM" id="SSF50331">
    <property type="entry name" value="MOP-like"/>
    <property type="match status" value="1"/>
</dbReference>
<accession>A0A6N8DNH6</accession>
<evidence type="ECO:0000256" key="4">
    <source>
        <dbReference type="ARBA" id="ARBA00022741"/>
    </source>
</evidence>
<sequence length="370" mass="40741">MIPAPQDSPWADAAATPQLRIRNVVKTFEGFAAVDDVSLDIYRGEFFSLLGASGCGKTTLLRMLAGFEFPDRGAVELDGLDLLKLQPYERPVNMMFQSYALFPHMSVAQNIGFGLRSEGLSRDHLEERVVNALKLVQLSEFAHRKPNQLSGGQKQRVALARALVKRPKILLLDEPLSALDKKLREATQFELINIQKQVGVTFIMVTHDQEEAMAMSTRIAVMDKGRVVQVGAPHEIYEYPHSRFVATFIGSINLFEGMAAHGPDGWRVDCAHWPLRTAQDLAALDHHQVALGVRPEKIRIAPLDENFAADNVCEGVVREVAYLGESMLYRVALPSGFLVRVAAPNLGARFSSGQPVRIGFGADAGVALDK</sequence>
<dbReference type="GO" id="GO:0043190">
    <property type="term" value="C:ATP-binding cassette (ABC) transporter complex"/>
    <property type="evidence" value="ECO:0007669"/>
    <property type="project" value="InterPro"/>
</dbReference>
<proteinExistence type="inferred from homology"/>
<comment type="similarity">
    <text evidence="8">Belongs to the ABC transporter superfamily. Spermidine/putrescine importer (TC 3.A.1.11.1) family.</text>
</comment>
<dbReference type="InterPro" id="IPR003439">
    <property type="entry name" value="ABC_transporter-like_ATP-bd"/>
</dbReference>
<dbReference type="Gene3D" id="3.40.50.300">
    <property type="entry name" value="P-loop containing nucleotide triphosphate hydrolases"/>
    <property type="match status" value="1"/>
</dbReference>
<dbReference type="Gene3D" id="2.40.50.100">
    <property type="match status" value="1"/>
</dbReference>
<dbReference type="PANTHER" id="PTHR42781:SF5">
    <property type="entry name" value="PUTRESCINE TRANSPORT ATP-BINDING PROTEIN POTG"/>
    <property type="match status" value="1"/>
</dbReference>
<dbReference type="InterPro" id="IPR003593">
    <property type="entry name" value="AAA+_ATPase"/>
</dbReference>
<evidence type="ECO:0000313" key="11">
    <source>
        <dbReference type="Proteomes" id="UP000439113"/>
    </source>
</evidence>
<evidence type="ECO:0000256" key="7">
    <source>
        <dbReference type="ARBA" id="ARBA00023136"/>
    </source>
</evidence>
<comment type="catalytic activity">
    <reaction evidence="8">
        <text>ATP + H2O + polyamine-[polyamine-binding protein]Side 1 = ADP + phosphate + polyamineSide 2 + [polyamine-binding protein]Side 1.</text>
        <dbReference type="EC" id="7.6.2.11"/>
    </reaction>
</comment>
<dbReference type="EC" id="7.6.2.11" evidence="8"/>
<organism evidence="10 11">
    <name type="scientific">Rhodoblastus acidophilus</name>
    <name type="common">Rhodopseudomonas acidophila</name>
    <dbReference type="NCBI Taxonomy" id="1074"/>
    <lineage>
        <taxon>Bacteria</taxon>
        <taxon>Pseudomonadati</taxon>
        <taxon>Pseudomonadota</taxon>
        <taxon>Alphaproteobacteria</taxon>
        <taxon>Hyphomicrobiales</taxon>
        <taxon>Rhodoblastaceae</taxon>
        <taxon>Rhodoblastus</taxon>
    </lineage>
</organism>
<dbReference type="RefSeq" id="WP_155446849.1">
    <property type="nucleotide sequence ID" value="NZ_JAOQNR010000011.1"/>
</dbReference>
<dbReference type="InterPro" id="IPR050093">
    <property type="entry name" value="ABC_SmlMolc_Importer"/>
</dbReference>
<name>A0A6N8DNH6_RHOAC</name>
<keyword evidence="5 8" id="KW-0067">ATP-binding</keyword>
<dbReference type="InterPro" id="IPR008995">
    <property type="entry name" value="Mo/tungstate-bd_C_term_dom"/>
</dbReference>
<dbReference type="InterPro" id="IPR013611">
    <property type="entry name" value="Transp-assoc_OB_typ2"/>
</dbReference>
<evidence type="ECO:0000256" key="8">
    <source>
        <dbReference type="RuleBase" id="RU364083"/>
    </source>
</evidence>
<dbReference type="GO" id="GO:0005524">
    <property type="term" value="F:ATP binding"/>
    <property type="evidence" value="ECO:0007669"/>
    <property type="project" value="UniProtKB-KW"/>
</dbReference>
<evidence type="ECO:0000256" key="3">
    <source>
        <dbReference type="ARBA" id="ARBA00022519"/>
    </source>
</evidence>
<keyword evidence="6 8" id="KW-1278">Translocase</keyword>
<keyword evidence="3" id="KW-0997">Cell inner membrane</keyword>
<evidence type="ECO:0000259" key="9">
    <source>
        <dbReference type="PROSITE" id="PS50893"/>
    </source>
</evidence>
<comment type="function">
    <text evidence="8">Part of the ABC transporter complex PotABCD involved in spermidine/putrescine import. Responsible for energy coupling to the transport system.</text>
</comment>
<keyword evidence="1 8" id="KW-0813">Transport</keyword>
<evidence type="ECO:0000256" key="1">
    <source>
        <dbReference type="ARBA" id="ARBA00022448"/>
    </source>
</evidence>
<dbReference type="Pfam" id="PF08402">
    <property type="entry name" value="TOBE_2"/>
    <property type="match status" value="1"/>
</dbReference>
<evidence type="ECO:0000256" key="5">
    <source>
        <dbReference type="ARBA" id="ARBA00022840"/>
    </source>
</evidence>
<gene>
    <name evidence="8 10" type="primary">potA</name>
    <name evidence="10" type="ORF">GJ654_14275</name>
</gene>
<dbReference type="GO" id="GO:0016887">
    <property type="term" value="F:ATP hydrolysis activity"/>
    <property type="evidence" value="ECO:0007669"/>
    <property type="project" value="InterPro"/>
</dbReference>
<dbReference type="EMBL" id="WNKS01000014">
    <property type="protein sequence ID" value="MTV32152.1"/>
    <property type="molecule type" value="Genomic_DNA"/>
</dbReference>